<gene>
    <name evidence="2" type="ORF">AVEN_145041_1</name>
    <name evidence="1" type="ORF">AVEN_59847_1</name>
</gene>
<dbReference type="EMBL" id="BGPR01007239">
    <property type="protein sequence ID" value="GBN25412.1"/>
    <property type="molecule type" value="Genomic_DNA"/>
</dbReference>
<comment type="caution">
    <text evidence="1">The sequence shown here is derived from an EMBL/GenBank/DDBJ whole genome shotgun (WGS) entry which is preliminary data.</text>
</comment>
<evidence type="ECO:0000313" key="2">
    <source>
        <dbReference type="EMBL" id="GBN25422.1"/>
    </source>
</evidence>
<evidence type="ECO:0000313" key="1">
    <source>
        <dbReference type="EMBL" id="GBN25412.1"/>
    </source>
</evidence>
<accession>A0A4Y2MG06</accession>
<proteinExistence type="predicted"/>
<dbReference type="Proteomes" id="UP000499080">
    <property type="component" value="Unassembled WGS sequence"/>
</dbReference>
<reference evidence="1 3" key="1">
    <citation type="journal article" date="2019" name="Sci. Rep.">
        <title>Orb-weaving spider Araneus ventricosus genome elucidates the spidroin gene catalogue.</title>
        <authorList>
            <person name="Kono N."/>
            <person name="Nakamura H."/>
            <person name="Ohtoshi R."/>
            <person name="Moran D.A.P."/>
            <person name="Shinohara A."/>
            <person name="Yoshida Y."/>
            <person name="Fujiwara M."/>
            <person name="Mori M."/>
            <person name="Tomita M."/>
            <person name="Arakawa K."/>
        </authorList>
    </citation>
    <scope>NUCLEOTIDE SEQUENCE [LARGE SCALE GENOMIC DNA]</scope>
</reference>
<sequence>MCKKYKAKKWNSKKKKKTSEINPVLKRFALAKERNCSWKSKSFRICTETFLQATFKGLLALFVIQFSYLYGVENLSKKSSSFQEKHQNVLQMNGLSIDLNIFEDAPPDNLYDLFVSRSSHGDHSTEYAESAVITDLQ</sequence>
<dbReference type="EMBL" id="BGPR01007241">
    <property type="protein sequence ID" value="GBN25422.1"/>
    <property type="molecule type" value="Genomic_DNA"/>
</dbReference>
<dbReference type="AlphaFoldDB" id="A0A4Y2MG06"/>
<name>A0A4Y2MG06_ARAVE</name>
<protein>
    <submittedName>
        <fullName evidence="1">Uncharacterized protein</fullName>
    </submittedName>
</protein>
<evidence type="ECO:0000313" key="3">
    <source>
        <dbReference type="Proteomes" id="UP000499080"/>
    </source>
</evidence>
<keyword evidence="3" id="KW-1185">Reference proteome</keyword>
<organism evidence="1 3">
    <name type="scientific">Araneus ventricosus</name>
    <name type="common">Orbweaver spider</name>
    <name type="synonym">Epeira ventricosa</name>
    <dbReference type="NCBI Taxonomy" id="182803"/>
    <lineage>
        <taxon>Eukaryota</taxon>
        <taxon>Metazoa</taxon>
        <taxon>Ecdysozoa</taxon>
        <taxon>Arthropoda</taxon>
        <taxon>Chelicerata</taxon>
        <taxon>Arachnida</taxon>
        <taxon>Araneae</taxon>
        <taxon>Araneomorphae</taxon>
        <taxon>Entelegynae</taxon>
        <taxon>Araneoidea</taxon>
        <taxon>Araneidae</taxon>
        <taxon>Araneus</taxon>
    </lineage>
</organism>